<dbReference type="SUPFAM" id="SSF51905">
    <property type="entry name" value="FAD/NAD(P)-binding domain"/>
    <property type="match status" value="1"/>
</dbReference>
<comment type="caution">
    <text evidence="4">The sequence shown here is derived from an EMBL/GenBank/DDBJ whole genome shotgun (WGS) entry which is preliminary data.</text>
</comment>
<dbReference type="CDD" id="cd02932">
    <property type="entry name" value="OYE_YqiM_FMN"/>
    <property type="match status" value="1"/>
</dbReference>
<evidence type="ECO:0000313" key="4">
    <source>
        <dbReference type="EMBL" id="GAO38899.1"/>
    </source>
</evidence>
<feature type="domain" description="NADH:flavin oxidoreductase/NADH oxidase N-terminal" evidence="2">
    <location>
        <begin position="396"/>
        <end position="729"/>
    </location>
</feature>
<dbReference type="OrthoDB" id="9804454at2"/>
<dbReference type="AlphaFoldDB" id="A0A0E9MMZ9"/>
<dbReference type="STRING" id="1219043.SCH01S_21_00860"/>
<sequence>MKIAVIGGGPGGLYFALLTKKRLPDCTIDVYEQNRADDTFGFGVVFSDETLDEFLSADPDSYDAIRSSFAYWDDIVIEHDGDRTVVGGNGFAGCSRQTLLSLLQGRCAELGVGLHFSTHVDPGEVETRFADCDLVVAAEGVNSPVRAAHADAFGVRAVETRNKFCWLGSARPLDAFTFFFVKTDRGHFCAHTYQYEAGHSTWVIETTPESWAAHGFDGMGEEESARALEAIFAGPLQGHRFITNRSIWRSFQTISCSSWRQGKLMLLGDAKATAHWSIGSGTKLAMECAAALSDAVVAHGDDLEAVEKAYEKARRTPVEITQHNAQVSLRWFEDMPLHWEKPRYQFAFSLMSRAKALTWDNIALRDPVFLAHVEDEFYARYERRTGRDTSDRPTPMFTPFDLRGLTLPNRIVMAPMAQYSAIDGDLTPWHFSHYTARALGGAGLIFTEMTCPTPDARITTACTGLWNDEQEADWARLVDFIHATTPAKVALQLGHAGRKGSTNVPELGENVPMAKGNWPVWSASPLPYFDNASQVPIELDRATMHDIRDSFVASARRGARAGFDMIELHAAHGYLLASFLSPLTNRRTDDYGGSALNRARFPLEVFMAMREAWPQDRPMSVRLSCSDWAEGGLCLDDLATIAKAFKAAGVDIIHASSGQTVPWQKPVYGRMWQTPFAEFIRLTADIPTIAVGDITLPEQINAIVAAGRADLCALARPMLNNPFFARQAAGHYGVRTACGVPLDWPVQLRSGEYQLYREAEKANEKQAELNARARPNRRHYQHAEQVHG</sequence>
<organism evidence="4 5">
    <name type="scientific">Sphingomonas changbaiensis NBRC 104936</name>
    <dbReference type="NCBI Taxonomy" id="1219043"/>
    <lineage>
        <taxon>Bacteria</taxon>
        <taxon>Pseudomonadati</taxon>
        <taxon>Pseudomonadota</taxon>
        <taxon>Alphaproteobacteria</taxon>
        <taxon>Sphingomonadales</taxon>
        <taxon>Sphingomonadaceae</taxon>
        <taxon>Sphingomonas</taxon>
    </lineage>
</organism>
<dbReference type="InterPro" id="IPR036188">
    <property type="entry name" value="FAD/NAD-bd_sf"/>
</dbReference>
<accession>A0A0E9MMZ9</accession>
<dbReference type="Gene3D" id="3.50.50.60">
    <property type="entry name" value="FAD/NAD(P)-binding domain"/>
    <property type="match status" value="1"/>
</dbReference>
<dbReference type="Pfam" id="PF00724">
    <property type="entry name" value="Oxidored_FMN"/>
    <property type="match status" value="1"/>
</dbReference>
<dbReference type="SUPFAM" id="SSF51395">
    <property type="entry name" value="FMN-linked oxidoreductases"/>
    <property type="match status" value="1"/>
</dbReference>
<evidence type="ECO:0000259" key="3">
    <source>
        <dbReference type="Pfam" id="PF01494"/>
    </source>
</evidence>
<dbReference type="GO" id="GO:0003959">
    <property type="term" value="F:NADPH dehydrogenase activity"/>
    <property type="evidence" value="ECO:0007669"/>
    <property type="project" value="InterPro"/>
</dbReference>
<feature type="region of interest" description="Disordered" evidence="1">
    <location>
        <begin position="768"/>
        <end position="788"/>
    </location>
</feature>
<dbReference type="InterPro" id="IPR013785">
    <property type="entry name" value="Aldolase_TIM"/>
</dbReference>
<dbReference type="PRINTS" id="PR00420">
    <property type="entry name" value="RNGMNOXGNASE"/>
</dbReference>
<protein>
    <submittedName>
        <fullName evidence="4">Putative oxidoreductase</fullName>
    </submittedName>
</protein>
<dbReference type="PANTHER" id="PTHR43303">
    <property type="entry name" value="NADPH DEHYDROGENASE C23G7.10C-RELATED"/>
    <property type="match status" value="1"/>
</dbReference>
<gene>
    <name evidence="4" type="ORF">SCH01S_21_00860</name>
</gene>
<feature type="domain" description="FAD-binding" evidence="3">
    <location>
        <begin position="130"/>
        <end position="315"/>
    </location>
</feature>
<dbReference type="GO" id="GO:0071949">
    <property type="term" value="F:FAD binding"/>
    <property type="evidence" value="ECO:0007669"/>
    <property type="project" value="InterPro"/>
</dbReference>
<dbReference type="InterPro" id="IPR002938">
    <property type="entry name" value="FAD-bd"/>
</dbReference>
<dbReference type="Pfam" id="PF01494">
    <property type="entry name" value="FAD_binding_3"/>
    <property type="match status" value="1"/>
</dbReference>
<dbReference type="EMBL" id="BBWU01000021">
    <property type="protein sequence ID" value="GAO38899.1"/>
    <property type="molecule type" value="Genomic_DNA"/>
</dbReference>
<dbReference type="GO" id="GO:0010181">
    <property type="term" value="F:FMN binding"/>
    <property type="evidence" value="ECO:0007669"/>
    <property type="project" value="InterPro"/>
</dbReference>
<dbReference type="RefSeq" id="WP_046347733.1">
    <property type="nucleotide sequence ID" value="NZ_BBWU01000021.1"/>
</dbReference>
<evidence type="ECO:0000313" key="5">
    <source>
        <dbReference type="Proteomes" id="UP000033202"/>
    </source>
</evidence>
<reference evidence="4 5" key="1">
    <citation type="submission" date="2015-04" db="EMBL/GenBank/DDBJ databases">
        <title>Whole genome shotgun sequence of Sphingomonas changbaiensis NBRC 104936.</title>
        <authorList>
            <person name="Katano-Makiyama Y."/>
            <person name="Hosoyama A."/>
            <person name="Hashimoto M."/>
            <person name="Noguchi M."/>
            <person name="Tsuchikane K."/>
            <person name="Ohji S."/>
            <person name="Yamazoe A."/>
            <person name="Ichikawa N."/>
            <person name="Kimura A."/>
            <person name="Fujita N."/>
        </authorList>
    </citation>
    <scope>NUCLEOTIDE SEQUENCE [LARGE SCALE GENOMIC DNA]</scope>
    <source>
        <strain evidence="4 5">NBRC 104936</strain>
    </source>
</reference>
<dbReference type="Gene3D" id="3.30.9.20">
    <property type="match status" value="1"/>
</dbReference>
<evidence type="ECO:0000259" key="2">
    <source>
        <dbReference type="Pfam" id="PF00724"/>
    </source>
</evidence>
<dbReference type="GO" id="GO:0050661">
    <property type="term" value="F:NADP binding"/>
    <property type="evidence" value="ECO:0007669"/>
    <property type="project" value="InterPro"/>
</dbReference>
<keyword evidence="5" id="KW-1185">Reference proteome</keyword>
<dbReference type="Proteomes" id="UP000033202">
    <property type="component" value="Unassembled WGS sequence"/>
</dbReference>
<dbReference type="PANTHER" id="PTHR43303:SF3">
    <property type="entry name" value="BLR3436 PROTEIN"/>
    <property type="match status" value="1"/>
</dbReference>
<dbReference type="InterPro" id="IPR044152">
    <property type="entry name" value="YqjM-like"/>
</dbReference>
<dbReference type="InterPro" id="IPR001155">
    <property type="entry name" value="OxRdtase_FMN_N"/>
</dbReference>
<dbReference type="Gene3D" id="3.20.20.70">
    <property type="entry name" value="Aldolase class I"/>
    <property type="match status" value="1"/>
</dbReference>
<proteinExistence type="predicted"/>
<evidence type="ECO:0000256" key="1">
    <source>
        <dbReference type="SAM" id="MobiDB-lite"/>
    </source>
</evidence>
<name>A0A0E9MMZ9_9SPHN</name>